<feature type="compositionally biased region" description="Acidic residues" evidence="1">
    <location>
        <begin position="73"/>
        <end position="84"/>
    </location>
</feature>
<sequence>MWMTIGDGGKMKRANGFAVVRTMMTAGVSATAMLVLFTACGDTQGPATGAEGGSSSQAIATSTSTSTSVAESDAVESDAPESEAADGSTEQGDAAAAADGSSGVSASRWSGTWQSAGESLPATLTVITDRPMLATIDIPGRCGATWKESARRGGRPVVDATVTYGQCNDNQWLVSVNGSTLTAVDTANSGTTVRFTRQ</sequence>
<evidence type="ECO:0000313" key="2">
    <source>
        <dbReference type="EMBL" id="GAC68194.1"/>
    </source>
</evidence>
<gene>
    <name evidence="2" type="ORF">GS4_14_00230</name>
</gene>
<keyword evidence="3" id="KW-1185">Reference proteome</keyword>
<name>M0QIB7_9ACTN</name>
<protein>
    <submittedName>
        <fullName evidence="2">Uncharacterized protein</fullName>
    </submittedName>
</protein>
<dbReference type="STRING" id="1223545.GS4_14_00230"/>
<evidence type="ECO:0000313" key="3">
    <source>
        <dbReference type="Proteomes" id="UP000011666"/>
    </source>
</evidence>
<feature type="compositionally biased region" description="Low complexity" evidence="1">
    <location>
        <begin position="92"/>
        <end position="107"/>
    </location>
</feature>
<dbReference type="AlphaFoldDB" id="M0QIB7"/>
<organism evidence="2 3">
    <name type="scientific">Gordonia soli NBRC 108243</name>
    <dbReference type="NCBI Taxonomy" id="1223545"/>
    <lineage>
        <taxon>Bacteria</taxon>
        <taxon>Bacillati</taxon>
        <taxon>Actinomycetota</taxon>
        <taxon>Actinomycetes</taxon>
        <taxon>Mycobacteriales</taxon>
        <taxon>Gordoniaceae</taxon>
        <taxon>Gordonia</taxon>
    </lineage>
</organism>
<dbReference type="Proteomes" id="UP000011666">
    <property type="component" value="Unassembled WGS sequence"/>
</dbReference>
<dbReference type="eggNOG" id="ENOG5030JF5">
    <property type="taxonomic scope" value="Bacteria"/>
</dbReference>
<accession>M0QIB7</accession>
<feature type="region of interest" description="Disordered" evidence="1">
    <location>
        <begin position="47"/>
        <end position="110"/>
    </location>
</feature>
<dbReference type="EMBL" id="BANX01000014">
    <property type="protein sequence ID" value="GAC68194.1"/>
    <property type="molecule type" value="Genomic_DNA"/>
</dbReference>
<feature type="compositionally biased region" description="Low complexity" evidence="1">
    <location>
        <begin position="54"/>
        <end position="72"/>
    </location>
</feature>
<reference evidence="2 3" key="1">
    <citation type="submission" date="2013-01" db="EMBL/GenBank/DDBJ databases">
        <title>Whole genome shotgun sequence of Gordonia soli NBRC 108243.</title>
        <authorList>
            <person name="Isaki-Nakamura S."/>
            <person name="Hosoyama A."/>
            <person name="Tsuchikane K."/>
            <person name="Ando Y."/>
            <person name="Baba S."/>
            <person name="Ohji S."/>
            <person name="Hamada M."/>
            <person name="Tamura T."/>
            <person name="Yamazoe A."/>
            <person name="Yamazaki S."/>
            <person name="Fujita N."/>
        </authorList>
    </citation>
    <scope>NUCLEOTIDE SEQUENCE [LARGE SCALE GENOMIC DNA]</scope>
    <source>
        <strain evidence="2 3">NBRC 108243</strain>
    </source>
</reference>
<evidence type="ECO:0000256" key="1">
    <source>
        <dbReference type="SAM" id="MobiDB-lite"/>
    </source>
</evidence>
<comment type="caution">
    <text evidence="2">The sequence shown here is derived from an EMBL/GenBank/DDBJ whole genome shotgun (WGS) entry which is preliminary data.</text>
</comment>
<proteinExistence type="predicted"/>